<evidence type="ECO:0000313" key="1">
    <source>
        <dbReference type="EMBL" id="NMV36779.1"/>
    </source>
</evidence>
<comment type="caution">
    <text evidence="1">The sequence shown here is derived from an EMBL/GenBank/DDBJ whole genome shotgun (WGS) entry which is preliminary data.</text>
</comment>
<dbReference type="AlphaFoldDB" id="A0A848NTW0"/>
<organism evidence="1 2">
    <name type="scientific">Ralstonia insidiosa</name>
    <dbReference type="NCBI Taxonomy" id="190721"/>
    <lineage>
        <taxon>Bacteria</taxon>
        <taxon>Pseudomonadati</taxon>
        <taxon>Pseudomonadota</taxon>
        <taxon>Betaproteobacteria</taxon>
        <taxon>Burkholderiales</taxon>
        <taxon>Burkholderiaceae</taxon>
        <taxon>Ralstonia</taxon>
    </lineage>
</organism>
<dbReference type="Proteomes" id="UP000575469">
    <property type="component" value="Unassembled WGS sequence"/>
</dbReference>
<name>A0A848NTW0_9RALS</name>
<dbReference type="EMBL" id="JABBZM010000002">
    <property type="protein sequence ID" value="NMV36779.1"/>
    <property type="molecule type" value="Genomic_DNA"/>
</dbReference>
<gene>
    <name evidence="1" type="ORF">HGR00_02520</name>
</gene>
<dbReference type="InterPro" id="IPR021508">
    <property type="entry name" value="Gp17-like"/>
</dbReference>
<reference evidence="1 2" key="1">
    <citation type="submission" date="2020-04" db="EMBL/GenBank/DDBJ databases">
        <title>Ralstonia insidiosa genome sequencing and assembly.</title>
        <authorList>
            <person name="Martins R.C.R."/>
            <person name="Perdigao-Neto L.V."/>
            <person name="Levin A.S.S."/>
            <person name="Costa S.F."/>
        </authorList>
    </citation>
    <scope>NUCLEOTIDE SEQUENCE [LARGE SCALE GENOMIC DNA]</scope>
    <source>
        <strain evidence="1 2">5047</strain>
    </source>
</reference>
<dbReference type="Pfam" id="PF11367">
    <property type="entry name" value="Tail_completion_gp17"/>
    <property type="match status" value="1"/>
</dbReference>
<protein>
    <submittedName>
        <fullName evidence="1">DUF3168 domain-containing protein</fullName>
    </submittedName>
</protein>
<evidence type="ECO:0000313" key="2">
    <source>
        <dbReference type="Proteomes" id="UP000575469"/>
    </source>
</evidence>
<accession>A0A848NTW0</accession>
<dbReference type="RefSeq" id="WP_169339136.1">
    <property type="nucleotide sequence ID" value="NZ_JABBZM010000002.1"/>
</dbReference>
<proteinExistence type="predicted"/>
<sequence>MANSAEAIVFNALKGLVANGDGTYRCYPDVGPDMVTRPYITYQAAGGQSANYLQNTVAAQQNARMQVNVWADDRAMAIALMQQVIGALTPPPINATNIGAPVSEQEPATKLYGSRQDFSIWFNP</sequence>